<name>E0S219_BUTPB</name>
<dbReference type="Proteomes" id="UP000001299">
    <property type="component" value="Chromosome 1"/>
</dbReference>
<reference evidence="1 2" key="1">
    <citation type="journal article" date="2010" name="PLoS ONE">
        <title>The glycobiome of the rumen bacterium Butyrivibrio proteoclasticus B316(T) highlights adaptation to a polysaccharide-rich environment.</title>
        <authorList>
            <person name="Kelly W.J."/>
            <person name="Leahy S.C."/>
            <person name="Altermann E."/>
            <person name="Yeoman C.J."/>
            <person name="Dunne J.C."/>
            <person name="Kong Z."/>
            <person name="Pacheco D.M."/>
            <person name="Li D."/>
            <person name="Noel S.J."/>
            <person name="Moon C.D."/>
            <person name="Cookson A.L."/>
            <person name="Attwood G.T."/>
        </authorList>
    </citation>
    <scope>NUCLEOTIDE SEQUENCE [LARGE SCALE GENOMIC DNA]</scope>
    <source>
        <strain evidence="2">ATCC 51982 / DSM 14932 / B316</strain>
    </source>
</reference>
<proteinExistence type="predicted"/>
<dbReference type="HOGENOM" id="CLU_110687_1_1_9"/>
<protein>
    <recommendedName>
        <fullName evidence="3">RelE toxin of RelE / RelB toxin-antitoxin system</fullName>
    </recommendedName>
</protein>
<dbReference type="PIRSF" id="PIRSF039032">
    <property type="entry name" value="HigB-2"/>
    <property type="match status" value="1"/>
</dbReference>
<sequence length="119" mass="13728">MLSRTFIEVPLFTKRWKEIGLTDEELTALQLLLLKDPQSGPVMEGTGGIRKVRFPLENKGKSGSVRVCYTDFEEYEVIYLITAFTKDEQDNLTQNEKQMLKKLVKSLKDEAAKNRRDKS</sequence>
<keyword evidence="2" id="KW-1185">Reference proteome</keyword>
<dbReference type="Pfam" id="PF06296">
    <property type="entry name" value="RelE"/>
    <property type="match status" value="1"/>
</dbReference>
<evidence type="ECO:0008006" key="3">
    <source>
        <dbReference type="Google" id="ProtNLM"/>
    </source>
</evidence>
<dbReference type="InterPro" id="IPR009387">
    <property type="entry name" value="HigB-2"/>
</dbReference>
<dbReference type="eggNOG" id="COG4737">
    <property type="taxonomic scope" value="Bacteria"/>
</dbReference>
<dbReference type="EMBL" id="CP001810">
    <property type="protein sequence ID" value="ADL33844.1"/>
    <property type="molecule type" value="Genomic_DNA"/>
</dbReference>
<organism evidence="1 2">
    <name type="scientific">Butyrivibrio proteoclasticus (strain ATCC 51982 / DSM 14932 / B316)</name>
    <name type="common">Clostridium proteoclasticum</name>
    <dbReference type="NCBI Taxonomy" id="515622"/>
    <lineage>
        <taxon>Bacteria</taxon>
        <taxon>Bacillati</taxon>
        <taxon>Bacillota</taxon>
        <taxon>Clostridia</taxon>
        <taxon>Lachnospirales</taxon>
        <taxon>Lachnospiraceae</taxon>
        <taxon>Butyrivibrio</taxon>
    </lineage>
</organism>
<accession>E0S219</accession>
<dbReference type="KEGG" id="bpb:bpr_I1104"/>
<dbReference type="AlphaFoldDB" id="E0S219"/>
<evidence type="ECO:0000313" key="2">
    <source>
        <dbReference type="Proteomes" id="UP000001299"/>
    </source>
</evidence>
<dbReference type="STRING" id="515622.bpr_I1104"/>
<gene>
    <name evidence="1" type="ordered locus">bpr_I1104</name>
</gene>
<evidence type="ECO:0000313" key="1">
    <source>
        <dbReference type="EMBL" id="ADL33844.1"/>
    </source>
</evidence>